<evidence type="ECO:0000259" key="3">
    <source>
        <dbReference type="Pfam" id="PF14607"/>
    </source>
</evidence>
<dbReference type="Gene3D" id="2.60.120.260">
    <property type="entry name" value="Galactose-binding domain-like"/>
    <property type="match status" value="1"/>
</dbReference>
<reference evidence="4 5" key="1">
    <citation type="submission" date="2019-06" db="EMBL/GenBank/DDBJ databases">
        <title>A novel bacterium of genus Pontibacter, isolated from marine sediment.</title>
        <authorList>
            <person name="Huang H."/>
            <person name="Mo K."/>
            <person name="Hu Y."/>
        </authorList>
    </citation>
    <scope>NUCLEOTIDE SEQUENCE [LARGE SCALE GENOMIC DNA]</scope>
    <source>
        <strain evidence="4 5">HB172049</strain>
    </source>
</reference>
<dbReference type="Pfam" id="PF14607">
    <property type="entry name" value="GxDLY"/>
    <property type="match status" value="1"/>
</dbReference>
<evidence type="ECO:0000256" key="1">
    <source>
        <dbReference type="SAM" id="SignalP"/>
    </source>
</evidence>
<dbReference type="InterPro" id="IPR036514">
    <property type="entry name" value="SGNH_hydro_sf"/>
</dbReference>
<keyword evidence="4" id="KW-0378">Hydrolase</keyword>
<proteinExistence type="predicted"/>
<name>A0A501W5Y6_9BACT</name>
<keyword evidence="5" id="KW-1185">Reference proteome</keyword>
<evidence type="ECO:0000259" key="2">
    <source>
        <dbReference type="Pfam" id="PF14606"/>
    </source>
</evidence>
<comment type="caution">
    <text evidence="4">The sequence shown here is derived from an EMBL/GenBank/DDBJ whole genome shotgun (WGS) entry which is preliminary data.</text>
</comment>
<protein>
    <submittedName>
        <fullName evidence="4">Hydrolase</fullName>
    </submittedName>
</protein>
<gene>
    <name evidence="4" type="ORF">FJM65_19465</name>
</gene>
<keyword evidence="1" id="KW-0732">Signal</keyword>
<dbReference type="PANTHER" id="PTHR30383">
    <property type="entry name" value="THIOESTERASE 1/PROTEASE 1/LYSOPHOSPHOLIPASE L1"/>
    <property type="match status" value="1"/>
</dbReference>
<evidence type="ECO:0000313" key="5">
    <source>
        <dbReference type="Proteomes" id="UP000316727"/>
    </source>
</evidence>
<dbReference type="Gene3D" id="3.40.50.1110">
    <property type="entry name" value="SGNH hydrolase"/>
    <property type="match status" value="1"/>
</dbReference>
<feature type="domain" description="SGNH hydrolase-type esterase" evidence="2">
    <location>
        <begin position="175"/>
        <end position="349"/>
    </location>
</feature>
<accession>A0A501W5Y6</accession>
<sequence>MKKLVIIGIQAVLCVAMVRLSYAQTPVYRPATDFTLVGKILPTPQVYHRVDTTQHPGMPRAVKRLVTNSAGLAIAFKTNSTAIAAKWCTGSRKTLPNMTAIAYEGLDLYIKKDGRWQFAGVGRPNGDCTEYTLVQNMAEGEKECLLYLPLYDETVSLEIGVDAGAMIQSSPDPFQKRILMYGSSILQGASASRPGMAYPARLSRDTGLNFLNLGLSGSAKMEKAVADMIATVSADAFVLDCVPNSSPEEIRDRTAYLVNTIRQHHPKVPILVIPRTVREHGAFDQEVGSWVKAQNEQIEQEISKLLRSGVKDLYLLSYDEGLGDDHEGTIDGGHPNDLGFDRMLQQLRPQFLSILKKYGLLPDGHSPLAPARVEQR</sequence>
<dbReference type="PANTHER" id="PTHR30383:SF29">
    <property type="entry name" value="SGNH HYDROLASE-TYPE ESTERASE DOMAIN-CONTAINING PROTEIN"/>
    <property type="match status" value="1"/>
</dbReference>
<evidence type="ECO:0000313" key="4">
    <source>
        <dbReference type="EMBL" id="TPE41026.1"/>
    </source>
</evidence>
<dbReference type="RefSeq" id="WP_140623727.1">
    <property type="nucleotide sequence ID" value="NZ_VFRQ01000016.1"/>
</dbReference>
<dbReference type="InterPro" id="IPR032740">
    <property type="entry name" value="GxDLY"/>
</dbReference>
<dbReference type="Pfam" id="PF14606">
    <property type="entry name" value="Lipase_GDSL_3"/>
    <property type="match status" value="1"/>
</dbReference>
<dbReference type="Proteomes" id="UP000316727">
    <property type="component" value="Unassembled WGS sequence"/>
</dbReference>
<dbReference type="GO" id="GO:0016788">
    <property type="term" value="F:hydrolase activity, acting on ester bonds"/>
    <property type="evidence" value="ECO:0007669"/>
    <property type="project" value="UniProtKB-ARBA"/>
</dbReference>
<dbReference type="InterPro" id="IPR051532">
    <property type="entry name" value="Ester_Hydrolysis_Enzymes"/>
</dbReference>
<feature type="chain" id="PRO_5021288989" evidence="1">
    <location>
        <begin position="24"/>
        <end position="376"/>
    </location>
</feature>
<feature type="domain" description="SGNH hydrolase-type esterase N-terminal" evidence="3">
    <location>
        <begin position="34"/>
        <end position="167"/>
    </location>
</feature>
<organism evidence="4 5">
    <name type="scientific">Pontibacter mangrovi</name>
    <dbReference type="NCBI Taxonomy" id="2589816"/>
    <lineage>
        <taxon>Bacteria</taxon>
        <taxon>Pseudomonadati</taxon>
        <taxon>Bacteroidota</taxon>
        <taxon>Cytophagia</taxon>
        <taxon>Cytophagales</taxon>
        <taxon>Hymenobacteraceae</taxon>
        <taxon>Pontibacter</taxon>
    </lineage>
</organism>
<dbReference type="InterPro" id="IPR013830">
    <property type="entry name" value="SGNH_hydro"/>
</dbReference>
<dbReference type="EMBL" id="VFRQ01000016">
    <property type="protein sequence ID" value="TPE41026.1"/>
    <property type="molecule type" value="Genomic_DNA"/>
</dbReference>
<dbReference type="SUPFAM" id="SSF52266">
    <property type="entry name" value="SGNH hydrolase"/>
    <property type="match status" value="1"/>
</dbReference>
<dbReference type="AlphaFoldDB" id="A0A501W5Y6"/>
<feature type="signal peptide" evidence="1">
    <location>
        <begin position="1"/>
        <end position="23"/>
    </location>
</feature>
<dbReference type="OrthoDB" id="5624617at2"/>